<dbReference type="RefSeq" id="XP_007395501.1">
    <property type="nucleotide sequence ID" value="XM_007395439.1"/>
</dbReference>
<sequence length="259" mass="28930">MATEYQLSVTPVKVTELPPEDKLIAQGHAIMDTTDKWKQGKTYHETVRTYSRNKFKGETANWHCRVSEHGSEDGTFEEFWNLLAGNKGENEVNYVEVVEKATLVKQLSPTQTIWCMFYKFPSPVKPRVFTVLQTIELKETSPRTGLVISIPLDLTPIPDFAKLEEKRVQGRYVSIERIKDLGDGRLEWRMATSSKAGGLLPQSLTEMSMPSSIAHDVPGFVNWLRTLREKNDGQILQSPALATEAAAAAADAHAVAVEA</sequence>
<dbReference type="EMBL" id="JH930472">
    <property type="protein sequence ID" value="EKM55162.1"/>
    <property type="molecule type" value="Genomic_DNA"/>
</dbReference>
<dbReference type="OrthoDB" id="6423603at2759"/>
<gene>
    <name evidence="2" type="ORF">PHACADRAFT_255589</name>
</gene>
<evidence type="ECO:0000313" key="3">
    <source>
        <dbReference type="Proteomes" id="UP000008370"/>
    </source>
</evidence>
<dbReference type="SUPFAM" id="SSF55961">
    <property type="entry name" value="Bet v1-like"/>
    <property type="match status" value="1"/>
</dbReference>
<dbReference type="InterPro" id="IPR023393">
    <property type="entry name" value="START-like_dom_sf"/>
</dbReference>
<dbReference type="AlphaFoldDB" id="K5WXE8"/>
<keyword evidence="3" id="KW-1185">Reference proteome</keyword>
<accession>K5WXE8</accession>
<dbReference type="PANTHER" id="PTHR40370">
    <property type="entry name" value="EXPRESSED PROTEIN"/>
    <property type="match status" value="1"/>
</dbReference>
<dbReference type="GeneID" id="18916343"/>
<feature type="domain" description="DUF3074" evidence="1">
    <location>
        <begin position="62"/>
        <end position="224"/>
    </location>
</feature>
<dbReference type="InParanoid" id="K5WXE8"/>
<dbReference type="HOGENOM" id="CLU_078586_0_1_1"/>
<dbReference type="Gene3D" id="3.30.530.20">
    <property type="match status" value="1"/>
</dbReference>
<organism evidence="2 3">
    <name type="scientific">Phanerochaete carnosa (strain HHB-10118-sp)</name>
    <name type="common">White-rot fungus</name>
    <name type="synonym">Peniophora carnosa</name>
    <dbReference type="NCBI Taxonomy" id="650164"/>
    <lineage>
        <taxon>Eukaryota</taxon>
        <taxon>Fungi</taxon>
        <taxon>Dikarya</taxon>
        <taxon>Basidiomycota</taxon>
        <taxon>Agaricomycotina</taxon>
        <taxon>Agaricomycetes</taxon>
        <taxon>Polyporales</taxon>
        <taxon>Phanerochaetaceae</taxon>
        <taxon>Phanerochaete</taxon>
    </lineage>
</organism>
<name>K5WXE8_PHACS</name>
<reference evidence="2 3" key="1">
    <citation type="journal article" date="2012" name="BMC Genomics">
        <title>Comparative genomics of the white-rot fungi, Phanerochaete carnosa and P. chrysosporium, to elucidate the genetic basis of the distinct wood types they colonize.</title>
        <authorList>
            <person name="Suzuki H."/>
            <person name="MacDonald J."/>
            <person name="Syed K."/>
            <person name="Salamov A."/>
            <person name="Hori C."/>
            <person name="Aerts A."/>
            <person name="Henrissat B."/>
            <person name="Wiebenga A."/>
            <person name="vanKuyk P.A."/>
            <person name="Barry K."/>
            <person name="Lindquist E."/>
            <person name="LaButti K."/>
            <person name="Lapidus A."/>
            <person name="Lucas S."/>
            <person name="Coutinho P."/>
            <person name="Gong Y."/>
            <person name="Samejima M."/>
            <person name="Mahadevan R."/>
            <person name="Abou-Zaid M."/>
            <person name="de Vries R.P."/>
            <person name="Igarashi K."/>
            <person name="Yadav J.S."/>
            <person name="Grigoriev I.V."/>
            <person name="Master E.R."/>
        </authorList>
    </citation>
    <scope>NUCLEOTIDE SEQUENCE [LARGE SCALE GENOMIC DNA]</scope>
    <source>
        <strain evidence="2 3">HHB-10118-sp</strain>
    </source>
</reference>
<evidence type="ECO:0000313" key="2">
    <source>
        <dbReference type="EMBL" id="EKM55162.1"/>
    </source>
</evidence>
<dbReference type="Pfam" id="PF11274">
    <property type="entry name" value="DUF3074"/>
    <property type="match status" value="1"/>
</dbReference>
<dbReference type="PANTHER" id="PTHR40370:SF1">
    <property type="entry name" value="DUF3074 DOMAIN-CONTAINING PROTEIN"/>
    <property type="match status" value="1"/>
</dbReference>
<dbReference type="Proteomes" id="UP000008370">
    <property type="component" value="Unassembled WGS sequence"/>
</dbReference>
<protein>
    <recommendedName>
        <fullName evidence="1">DUF3074 domain-containing protein</fullName>
    </recommendedName>
</protein>
<proteinExistence type="predicted"/>
<evidence type="ECO:0000259" key="1">
    <source>
        <dbReference type="Pfam" id="PF11274"/>
    </source>
</evidence>
<dbReference type="InterPro" id="IPR024500">
    <property type="entry name" value="DUF3074"/>
</dbReference>
<dbReference type="STRING" id="650164.K5WXE8"/>
<dbReference type="KEGG" id="pco:PHACADRAFT_255589"/>